<protein>
    <recommendedName>
        <fullName evidence="4">Glycosyltransferase RgtA/B/C/D-like domain-containing protein</fullName>
    </recommendedName>
</protein>
<feature type="transmembrane region" description="Helical" evidence="1">
    <location>
        <begin position="125"/>
        <end position="144"/>
    </location>
</feature>
<keyword evidence="1" id="KW-1133">Transmembrane helix</keyword>
<evidence type="ECO:0000313" key="3">
    <source>
        <dbReference type="Proteomes" id="UP000059542"/>
    </source>
</evidence>
<dbReference type="KEGG" id="hyg:AUC43_04965"/>
<feature type="transmembrane region" description="Helical" evidence="1">
    <location>
        <begin position="217"/>
        <end position="240"/>
    </location>
</feature>
<feature type="transmembrane region" description="Helical" evidence="1">
    <location>
        <begin position="247"/>
        <end position="267"/>
    </location>
</feature>
<evidence type="ECO:0000256" key="1">
    <source>
        <dbReference type="SAM" id="Phobius"/>
    </source>
</evidence>
<feature type="transmembrane region" description="Helical" evidence="1">
    <location>
        <begin position="324"/>
        <end position="345"/>
    </location>
</feature>
<dbReference type="Proteomes" id="UP000059542">
    <property type="component" value="Chromosome"/>
</dbReference>
<gene>
    <name evidence="2" type="ORF">AUC43_04965</name>
</gene>
<feature type="transmembrane region" description="Helical" evidence="1">
    <location>
        <begin position="94"/>
        <end position="113"/>
    </location>
</feature>
<feature type="transmembrane region" description="Helical" evidence="1">
    <location>
        <begin position="150"/>
        <end position="167"/>
    </location>
</feature>
<dbReference type="EMBL" id="CP013909">
    <property type="protein sequence ID" value="ALW84491.1"/>
    <property type="molecule type" value="Genomic_DNA"/>
</dbReference>
<keyword evidence="3" id="KW-1185">Reference proteome</keyword>
<feature type="transmembrane region" description="Helical" evidence="1">
    <location>
        <begin position="179"/>
        <end position="205"/>
    </location>
</feature>
<feature type="transmembrane region" description="Helical" evidence="1">
    <location>
        <begin position="351"/>
        <end position="370"/>
    </location>
</feature>
<accession>A0A0U4BD41</accession>
<reference evidence="2 3" key="1">
    <citation type="submission" date="2015-12" db="EMBL/GenBank/DDBJ databases">
        <authorList>
            <person name="Shamseldin A."/>
            <person name="Moawad H."/>
            <person name="Abd El-Rahim W.M."/>
            <person name="Sadowsky M.J."/>
        </authorList>
    </citation>
    <scope>NUCLEOTIDE SEQUENCE [LARGE SCALE GENOMIC DNA]</scope>
    <source>
        <strain evidence="2 3">DG5B</strain>
    </source>
</reference>
<keyword evidence="1" id="KW-0812">Transmembrane</keyword>
<organism evidence="2 3">
    <name type="scientific">Hymenobacter sedentarius</name>
    <dbReference type="NCBI Taxonomy" id="1411621"/>
    <lineage>
        <taxon>Bacteria</taxon>
        <taxon>Pseudomonadati</taxon>
        <taxon>Bacteroidota</taxon>
        <taxon>Cytophagia</taxon>
        <taxon>Cytophagales</taxon>
        <taxon>Hymenobacteraceae</taxon>
        <taxon>Hymenobacter</taxon>
    </lineage>
</organism>
<keyword evidence="1" id="KW-0472">Membrane</keyword>
<proteinExistence type="predicted"/>
<dbReference type="STRING" id="1411621.AUC43_04965"/>
<name>A0A0U4BD41_9BACT</name>
<dbReference type="AlphaFoldDB" id="A0A0U4BD41"/>
<evidence type="ECO:0008006" key="4">
    <source>
        <dbReference type="Google" id="ProtNLM"/>
    </source>
</evidence>
<feature type="transmembrane region" description="Helical" evidence="1">
    <location>
        <begin position="279"/>
        <end position="304"/>
    </location>
</feature>
<sequence>MVPAFFAAVLVMGLLLYRDYGFSIDENQQRDTGMVSLKHVAQQIAPAWVAADHEFDRYQTPLMQYYDCDYGVAFETPVSFLERLLGYNDIRHKFQLRHLCTFLVCFGGLIAMYQLAARRFRDWRVGLLAALWLLLSPRLFADFFYNDKDAVFMALFVIATNTGVRLLRRPTAGRVIWHALACAITIDVRIMGVLLPLATVGMLAWRGLLGELKWPRVLGAGVAYGVLTSGLVVLFWPYLWSNPLENFLAAFHNMSAFRWGGSVLYMGNMTLATDLPWHYALVWIAITTPLLYLGMGLLGIGLVIRAMVRQRWRLWASEEQMQDVLFLALCLGPLLAVIVLHSVLYDGWRQLYFVYPPFLLLALRGWVAAAHWRPRWAYWPQAVRAATAFGMLAVAVQMVRDHPFQNVYFNLLAGRHVAERFEMDYWGLGYQQDLKYIATHDPRPSIAVYAPPPNPTAMAREMLPSALRERLVIVYSPEAADYFITNYRWHPEPYPYPNEVYQIRADGRRVHSVFRLRW</sequence>
<evidence type="ECO:0000313" key="2">
    <source>
        <dbReference type="EMBL" id="ALW84491.1"/>
    </source>
</evidence>